<evidence type="ECO:0000259" key="7">
    <source>
        <dbReference type="Pfam" id="PF04389"/>
    </source>
</evidence>
<dbReference type="PANTHER" id="PTHR12147">
    <property type="entry name" value="METALLOPEPTIDASE M28 FAMILY MEMBER"/>
    <property type="match status" value="1"/>
</dbReference>
<proteinExistence type="predicted"/>
<keyword evidence="4" id="KW-0732">Signal</keyword>
<evidence type="ECO:0000313" key="8">
    <source>
        <dbReference type="EMBL" id="MBC3882123.1"/>
    </source>
</evidence>
<dbReference type="Proteomes" id="UP000627446">
    <property type="component" value="Unassembled WGS sequence"/>
</dbReference>
<dbReference type="SUPFAM" id="SSF52025">
    <property type="entry name" value="PA domain"/>
    <property type="match status" value="1"/>
</dbReference>
<dbReference type="InterPro" id="IPR046450">
    <property type="entry name" value="PA_dom_sf"/>
</dbReference>
<reference evidence="8" key="1">
    <citation type="submission" date="2020-08" db="EMBL/GenBank/DDBJ databases">
        <title>Novel species isolated from subtropical streams in China.</title>
        <authorList>
            <person name="Lu H."/>
        </authorList>
    </citation>
    <scope>NUCLEOTIDE SEQUENCE</scope>
    <source>
        <strain evidence="8">LX22W</strain>
    </source>
</reference>
<dbReference type="GO" id="GO:0008235">
    <property type="term" value="F:metalloexopeptidase activity"/>
    <property type="evidence" value="ECO:0007669"/>
    <property type="project" value="InterPro"/>
</dbReference>
<evidence type="ECO:0000256" key="1">
    <source>
        <dbReference type="ARBA" id="ARBA00022438"/>
    </source>
</evidence>
<dbReference type="PANTHER" id="PTHR12147:SF56">
    <property type="entry name" value="AMINOPEPTIDASE YDR415C-RELATED"/>
    <property type="match status" value="1"/>
</dbReference>
<dbReference type="SUPFAM" id="SSF53187">
    <property type="entry name" value="Zn-dependent exopeptidases"/>
    <property type="match status" value="1"/>
</dbReference>
<feature type="domain" description="Peptidase M28" evidence="7">
    <location>
        <begin position="278"/>
        <end position="494"/>
    </location>
</feature>
<evidence type="ECO:0000256" key="6">
    <source>
        <dbReference type="ARBA" id="ARBA00022833"/>
    </source>
</evidence>
<gene>
    <name evidence="8" type="ORF">H8K36_12095</name>
</gene>
<evidence type="ECO:0000256" key="3">
    <source>
        <dbReference type="ARBA" id="ARBA00022723"/>
    </source>
</evidence>
<organism evidence="8 9">
    <name type="scientific">Undibacterium nitidum</name>
    <dbReference type="NCBI Taxonomy" id="2762298"/>
    <lineage>
        <taxon>Bacteria</taxon>
        <taxon>Pseudomonadati</taxon>
        <taxon>Pseudomonadota</taxon>
        <taxon>Betaproteobacteria</taxon>
        <taxon>Burkholderiales</taxon>
        <taxon>Oxalobacteraceae</taxon>
        <taxon>Undibacterium</taxon>
    </lineage>
</organism>
<dbReference type="Pfam" id="PF04389">
    <property type="entry name" value="Peptidase_M28"/>
    <property type="match status" value="1"/>
</dbReference>
<accession>A0A923KPS2</accession>
<keyword evidence="2" id="KW-0645">Protease</keyword>
<dbReference type="EMBL" id="JACOFZ010000004">
    <property type="protein sequence ID" value="MBC3882123.1"/>
    <property type="molecule type" value="Genomic_DNA"/>
</dbReference>
<comment type="caution">
    <text evidence="8">The sequence shown here is derived from an EMBL/GenBank/DDBJ whole genome shotgun (WGS) entry which is preliminary data.</text>
</comment>
<sequence length="528" mass="58165">MLPTKTIAQQTQLKEPVLRAHLSYLADDLLEGRGTGQRGGDLAARYLATQAQIIGLQSLSKNSHLPYLHQVSIQGSKNLSTSSIQFEAAGGIFSPQIGPEVLVGSSNGKEAVDFTAPVVFVGYGIKSLEENWDDYKNVDLRGKVVVMMVNDPQPTPAEPNRFGGAAMTYYGRWTYKFEEAARQGVAGVLLIHTDASASYGWNVPQTSFTRERFSLAGGGNSLEGWWAEHSIKPYLQQRGIDLDALRAKAEQRDFTPIDLNFQVTVHLRSQVRRVQQFNVAGAVLGTDPKLREEAVIYSSHWDHLGKIEEAGKPVQIWNGAVDNATGAAALLAMAEYAVKHPAKRTQIFLWPAAEEQGLIGSLAYTKNPPWPLAKTIADLNLDSMNFVAKTKDIGVAGSERSTLYASAKKAAKAMKLKIAKSVPDLGGAYYRADHFNFARAGVPAFNVGSAVFSGDGYFDFEHNHDAAELKMKHFKQDYHTVRDRYDPSWDLSGMLQQAEFTLRLGYLLANDAKVPKWKKGDPYGEIKR</sequence>
<dbReference type="GO" id="GO:0046872">
    <property type="term" value="F:metal ion binding"/>
    <property type="evidence" value="ECO:0007669"/>
    <property type="project" value="UniProtKB-KW"/>
</dbReference>
<dbReference type="InterPro" id="IPR007484">
    <property type="entry name" value="Peptidase_M28"/>
</dbReference>
<keyword evidence="3" id="KW-0479">Metal-binding</keyword>
<evidence type="ECO:0000313" key="9">
    <source>
        <dbReference type="Proteomes" id="UP000627446"/>
    </source>
</evidence>
<dbReference type="GO" id="GO:0004177">
    <property type="term" value="F:aminopeptidase activity"/>
    <property type="evidence" value="ECO:0007669"/>
    <property type="project" value="UniProtKB-KW"/>
</dbReference>
<keyword evidence="9" id="KW-1185">Reference proteome</keyword>
<keyword evidence="1" id="KW-0031">Aminopeptidase</keyword>
<evidence type="ECO:0000256" key="5">
    <source>
        <dbReference type="ARBA" id="ARBA00022801"/>
    </source>
</evidence>
<dbReference type="AlphaFoldDB" id="A0A923KPS2"/>
<protein>
    <submittedName>
        <fullName evidence="8">M28 family peptidase</fullName>
    </submittedName>
</protein>
<dbReference type="Gene3D" id="3.50.30.30">
    <property type="match status" value="1"/>
</dbReference>
<name>A0A923KPS2_9BURK</name>
<keyword evidence="5" id="KW-0378">Hydrolase</keyword>
<dbReference type="Gene3D" id="3.40.630.10">
    <property type="entry name" value="Zn peptidases"/>
    <property type="match status" value="1"/>
</dbReference>
<evidence type="ECO:0000256" key="4">
    <source>
        <dbReference type="ARBA" id="ARBA00022729"/>
    </source>
</evidence>
<dbReference type="InterPro" id="IPR045175">
    <property type="entry name" value="M28_fam"/>
</dbReference>
<dbReference type="GO" id="GO:0006508">
    <property type="term" value="P:proteolysis"/>
    <property type="evidence" value="ECO:0007669"/>
    <property type="project" value="UniProtKB-KW"/>
</dbReference>
<keyword evidence="6" id="KW-0862">Zinc</keyword>
<evidence type="ECO:0000256" key="2">
    <source>
        <dbReference type="ARBA" id="ARBA00022670"/>
    </source>
</evidence>